<keyword evidence="2" id="KW-0472">Membrane</keyword>
<evidence type="ECO:0000313" key="3">
    <source>
        <dbReference type="EMBL" id="GHI73806.1"/>
    </source>
</evidence>
<feature type="transmembrane region" description="Helical" evidence="2">
    <location>
        <begin position="189"/>
        <end position="210"/>
    </location>
</feature>
<evidence type="ECO:0008006" key="5">
    <source>
        <dbReference type="Google" id="ProtNLM"/>
    </source>
</evidence>
<feature type="transmembrane region" description="Helical" evidence="2">
    <location>
        <begin position="298"/>
        <end position="320"/>
    </location>
</feature>
<protein>
    <recommendedName>
        <fullName evidence="5">DUF3592 domain-containing protein</fullName>
    </recommendedName>
</protein>
<comment type="caution">
    <text evidence="3">The sequence shown here is derived from an EMBL/GenBank/DDBJ whole genome shotgun (WGS) entry which is preliminary data.</text>
</comment>
<keyword evidence="4" id="KW-1185">Reference proteome</keyword>
<organism evidence="3 4">
    <name type="scientific">Streptomyces nojiriensis</name>
    <dbReference type="NCBI Taxonomy" id="66374"/>
    <lineage>
        <taxon>Bacteria</taxon>
        <taxon>Bacillati</taxon>
        <taxon>Actinomycetota</taxon>
        <taxon>Actinomycetes</taxon>
        <taxon>Kitasatosporales</taxon>
        <taxon>Streptomycetaceae</taxon>
        <taxon>Streptomyces</taxon>
    </lineage>
</organism>
<proteinExistence type="predicted"/>
<dbReference type="Proteomes" id="UP000613974">
    <property type="component" value="Unassembled WGS sequence"/>
</dbReference>
<feature type="transmembrane region" description="Helical" evidence="2">
    <location>
        <begin position="12"/>
        <end position="30"/>
    </location>
</feature>
<dbReference type="GeneID" id="95592034"/>
<feature type="transmembrane region" description="Helical" evidence="2">
    <location>
        <begin position="117"/>
        <end position="140"/>
    </location>
</feature>
<reference evidence="4" key="1">
    <citation type="submission" date="2023-07" db="EMBL/GenBank/DDBJ databases">
        <title>Whole genome shotgun sequence of Streptomyces nojiriensis NBRC 13794.</title>
        <authorList>
            <person name="Komaki H."/>
            <person name="Tamura T."/>
        </authorList>
    </citation>
    <scope>NUCLEOTIDE SEQUENCE [LARGE SCALE GENOMIC DNA]</scope>
    <source>
        <strain evidence="4">NBRC 13794</strain>
    </source>
</reference>
<keyword evidence="2" id="KW-1133">Transmembrane helix</keyword>
<name>A0ABQ3T0A9_9ACTN</name>
<sequence>MSWRNAELRWRDIISIAVGLAIGISAFSLAGPRLMTKLTGVEGTFRAEQCWEQKDYDGVAQRACAGSFTAADGSFTIHRITAEELFETDPAGPVASRVSGPSAKEAVQPGLMSLAPLLGIGLLGFAYPLWALVAATLDLFARVRRRRRGRAPGADTAAAAATVPEKSYARPFDLTTVPGMTRSNSGVRWIHAVPIAIGIAVGVFACHTAVPRLITQLTGVDGTFRAERCTWSDVDSDGDRTMSCAGDFTTSDGSFTLPGIKIDGTFDDRPVAGVRARVSGRSADHAVQMDFATSLAPIGLGLTAFAFPAWALTAATRDALDRRRRRRNRPPQTDGDPNSWGPLPSV</sequence>
<gene>
    <name evidence="3" type="ORF">Snoj_77240</name>
</gene>
<dbReference type="EMBL" id="BNEC01000005">
    <property type="protein sequence ID" value="GHI73806.1"/>
    <property type="molecule type" value="Genomic_DNA"/>
</dbReference>
<accession>A0ABQ3T0A9</accession>
<keyword evidence="2" id="KW-0812">Transmembrane</keyword>
<evidence type="ECO:0000313" key="4">
    <source>
        <dbReference type="Proteomes" id="UP000613974"/>
    </source>
</evidence>
<evidence type="ECO:0000256" key="1">
    <source>
        <dbReference type="SAM" id="MobiDB-lite"/>
    </source>
</evidence>
<feature type="region of interest" description="Disordered" evidence="1">
    <location>
        <begin position="320"/>
        <end position="346"/>
    </location>
</feature>
<evidence type="ECO:0000256" key="2">
    <source>
        <dbReference type="SAM" id="Phobius"/>
    </source>
</evidence>
<dbReference type="RefSeq" id="WP_189733299.1">
    <property type="nucleotide sequence ID" value="NZ_BMRL01000001.1"/>
</dbReference>